<dbReference type="EMBL" id="CP077062">
    <property type="protein sequence ID" value="QWZ08861.1"/>
    <property type="molecule type" value="Genomic_DNA"/>
</dbReference>
<accession>A0A975SZP5</accession>
<gene>
    <name evidence="4" type="ORF">KRR39_03135</name>
</gene>
<evidence type="ECO:0000313" key="5">
    <source>
        <dbReference type="Proteomes" id="UP000683575"/>
    </source>
</evidence>
<dbReference type="PANTHER" id="PTHR43080">
    <property type="entry name" value="CBS DOMAIN-CONTAINING PROTEIN CBSX3, MITOCHONDRIAL"/>
    <property type="match status" value="1"/>
</dbReference>
<evidence type="ECO:0000313" key="4">
    <source>
        <dbReference type="EMBL" id="QWZ08861.1"/>
    </source>
</evidence>
<evidence type="ECO:0000256" key="2">
    <source>
        <dbReference type="PROSITE-ProRule" id="PRU00703"/>
    </source>
</evidence>
<reference evidence="4" key="1">
    <citation type="submission" date="2021-06" db="EMBL/GenBank/DDBJ databases">
        <title>Complete genome sequence of Nocardioides sp. G188.</title>
        <authorList>
            <person name="Im W.-T."/>
        </authorList>
    </citation>
    <scope>NUCLEOTIDE SEQUENCE</scope>
    <source>
        <strain evidence="4">G188</strain>
    </source>
</reference>
<protein>
    <submittedName>
        <fullName evidence="4">CBS domain-containing protein</fullName>
    </submittedName>
</protein>
<evidence type="ECO:0000259" key="3">
    <source>
        <dbReference type="PROSITE" id="PS51371"/>
    </source>
</evidence>
<evidence type="ECO:0000256" key="1">
    <source>
        <dbReference type="ARBA" id="ARBA00023122"/>
    </source>
</evidence>
<keyword evidence="5" id="KW-1185">Reference proteome</keyword>
<proteinExistence type="predicted"/>
<dbReference type="PROSITE" id="PS51371">
    <property type="entry name" value="CBS"/>
    <property type="match status" value="2"/>
</dbReference>
<keyword evidence="1 2" id="KW-0129">CBS domain</keyword>
<dbReference type="AlphaFoldDB" id="A0A975SZP5"/>
<organism evidence="4 5">
    <name type="scientific">Nocardioides panacis</name>
    <dbReference type="NCBI Taxonomy" id="2849501"/>
    <lineage>
        <taxon>Bacteria</taxon>
        <taxon>Bacillati</taxon>
        <taxon>Actinomycetota</taxon>
        <taxon>Actinomycetes</taxon>
        <taxon>Propionibacteriales</taxon>
        <taxon>Nocardioidaceae</taxon>
        <taxon>Nocardioides</taxon>
    </lineage>
</organism>
<feature type="domain" description="CBS" evidence="3">
    <location>
        <begin position="7"/>
        <end position="68"/>
    </location>
</feature>
<dbReference type="RefSeq" id="WP_216940707.1">
    <property type="nucleotide sequence ID" value="NZ_CP077062.1"/>
</dbReference>
<dbReference type="Pfam" id="PF00571">
    <property type="entry name" value="CBS"/>
    <property type="match status" value="2"/>
</dbReference>
<dbReference type="SMART" id="SM00116">
    <property type="entry name" value="CBS"/>
    <property type="match status" value="2"/>
</dbReference>
<dbReference type="KEGG" id="nps:KRR39_03135"/>
<feature type="domain" description="CBS" evidence="3">
    <location>
        <begin position="85"/>
        <end position="141"/>
    </location>
</feature>
<dbReference type="PANTHER" id="PTHR43080:SF2">
    <property type="entry name" value="CBS DOMAIN-CONTAINING PROTEIN"/>
    <property type="match status" value="1"/>
</dbReference>
<sequence>MLVREVMTQWPITVHPETSTREALRRLDEHTITAMPVVRPDGRIVGVVSEADLVRDAVAGDPRGHLDISREPAQPSRPGTVGEVMNHHPVTVGPQLDVAEAVELMTSTSVKSVPVVDDGLHVLGMLSRRDVVHVLARADERLEREIDDLYRAVGMDWTVAVQDGVVTVDGPVGDRARALAETLAATVPGVSGVRVTQPF</sequence>
<dbReference type="InterPro" id="IPR051257">
    <property type="entry name" value="Diverse_CBS-Domain"/>
</dbReference>
<dbReference type="Proteomes" id="UP000683575">
    <property type="component" value="Chromosome"/>
</dbReference>
<name>A0A975SZP5_9ACTN</name>
<dbReference type="InterPro" id="IPR000644">
    <property type="entry name" value="CBS_dom"/>
</dbReference>